<sequence length="82" mass="9581">MSITMKKYGLSSAQQTKLDDLVRDLNRLNAEIESFRVHQTLTFTNEIRSMAANIKRKRVIKKMQRLLKKSTIDPMDITKTLQ</sequence>
<organism evidence="2">
    <name type="scientific">Apophua simplicipes ichnovirus</name>
    <dbReference type="NCBI Taxonomy" id="1329648"/>
    <lineage>
        <taxon>Viruses</taxon>
        <taxon>Viruses incertae sedis</taxon>
        <taxon>Polydnaviriformidae</taxon>
        <taxon>Ichnoviriform</taxon>
    </lineage>
</organism>
<evidence type="ECO:0000313" key="2">
    <source>
        <dbReference type="EMBL" id="AGQ20154.1"/>
    </source>
</evidence>
<name>S5DMI9_9VIRU</name>
<keyword evidence="1" id="KW-0175">Coiled coil</keyword>
<accession>S5DMI9</accession>
<reference evidence="2" key="1">
    <citation type="journal article" date="2013" name="J. Gen. Virol.">
        <title>Ultrastructural and genomic characterization of a second banchine polydnavirus confirms the existence of shared features within this ichnovirus lineage.</title>
        <authorList>
            <person name="Djoumad A."/>
            <person name="Stoltz D."/>
            <person name="Beliveau C."/>
            <person name="Boyle B."/>
            <person name="Kuhn L."/>
            <person name="Cusson M."/>
        </authorList>
    </citation>
    <scope>NUCLEOTIDE SEQUENCE</scope>
</reference>
<dbReference type="EMBL" id="KC752245">
    <property type="protein sequence ID" value="AGQ20154.1"/>
    <property type="molecule type" value="Genomic_DNA"/>
</dbReference>
<evidence type="ECO:0000256" key="1">
    <source>
        <dbReference type="SAM" id="Coils"/>
    </source>
</evidence>
<protein>
    <submittedName>
        <fullName evidence="2">AsIV-cont00039-ORF1</fullName>
    </submittedName>
</protein>
<feature type="coiled-coil region" evidence="1">
    <location>
        <begin position="11"/>
        <end position="38"/>
    </location>
</feature>
<proteinExistence type="predicted"/>